<dbReference type="AlphaFoldDB" id="A0A6J4RGG6"/>
<feature type="compositionally biased region" description="Basic residues" evidence="1">
    <location>
        <begin position="136"/>
        <end position="194"/>
    </location>
</feature>
<protein>
    <submittedName>
        <fullName evidence="2">Probable transcriptional regulatory protein YebC</fullName>
    </submittedName>
</protein>
<proteinExistence type="predicted"/>
<feature type="compositionally biased region" description="Basic residues" evidence="1">
    <location>
        <begin position="221"/>
        <end position="231"/>
    </location>
</feature>
<feature type="non-terminal residue" evidence="2">
    <location>
        <position position="249"/>
    </location>
</feature>
<accession>A0A6J4RGG6</accession>
<sequence length="249" mass="29383">GRAFQMGRDQAQEGDRRLPPRQALHQARTRDHGGGEGGRRRPEHERHARPRGAEGEGRLDAQGQHRARDRQGHRRGRRRRELGGRRLRGLRARRRRDAHRGDDRQPQPHGVGGPPHALQARRQPRRARLGRLPVRQARRHRHRRREVLRGRPHARRRGRRRGHRPGRHRLRGPHRARRAHRRARGAHRRRHRGRVGGDPLAAQDDRRARRGGRREADEAHRRARGQRRRRPGQRELRRLGGDPREGCRI</sequence>
<gene>
    <name evidence="2" type="ORF">AVDCRST_MAG85-109</name>
</gene>
<evidence type="ECO:0000313" key="2">
    <source>
        <dbReference type="EMBL" id="CAA9473252.1"/>
    </source>
</evidence>
<feature type="compositionally biased region" description="Basic and acidic residues" evidence="1">
    <location>
        <begin position="28"/>
        <end position="59"/>
    </location>
</feature>
<dbReference type="EMBL" id="CADCVT010000012">
    <property type="protein sequence ID" value="CAA9473252.1"/>
    <property type="molecule type" value="Genomic_DNA"/>
</dbReference>
<reference evidence="2" key="1">
    <citation type="submission" date="2020-02" db="EMBL/GenBank/DDBJ databases">
        <authorList>
            <person name="Meier V. D."/>
        </authorList>
    </citation>
    <scope>NUCLEOTIDE SEQUENCE</scope>
    <source>
        <strain evidence="2">AVDCRST_MAG85</strain>
    </source>
</reference>
<feature type="compositionally biased region" description="Basic and acidic residues" evidence="1">
    <location>
        <begin position="203"/>
        <end position="220"/>
    </location>
</feature>
<evidence type="ECO:0000256" key="1">
    <source>
        <dbReference type="SAM" id="MobiDB-lite"/>
    </source>
</evidence>
<feature type="compositionally biased region" description="Basic residues" evidence="1">
    <location>
        <begin position="65"/>
        <end position="98"/>
    </location>
</feature>
<feature type="compositionally biased region" description="Basic and acidic residues" evidence="1">
    <location>
        <begin position="232"/>
        <end position="249"/>
    </location>
</feature>
<feature type="region of interest" description="Disordered" evidence="1">
    <location>
        <begin position="1"/>
        <end position="249"/>
    </location>
</feature>
<feature type="non-terminal residue" evidence="2">
    <location>
        <position position="1"/>
    </location>
</feature>
<name>A0A6J4RGG6_9ACTN</name>
<organism evidence="2">
    <name type="scientific">uncultured Solirubrobacteraceae bacterium</name>
    <dbReference type="NCBI Taxonomy" id="1162706"/>
    <lineage>
        <taxon>Bacteria</taxon>
        <taxon>Bacillati</taxon>
        <taxon>Actinomycetota</taxon>
        <taxon>Thermoleophilia</taxon>
        <taxon>Solirubrobacterales</taxon>
        <taxon>Solirubrobacteraceae</taxon>
        <taxon>environmental samples</taxon>
    </lineage>
</organism>